<dbReference type="InterPro" id="IPR005481">
    <property type="entry name" value="BC-like_N"/>
</dbReference>
<evidence type="ECO:0000256" key="3">
    <source>
        <dbReference type="ARBA" id="ARBA00022598"/>
    </source>
</evidence>
<keyword evidence="6" id="KW-0092">Biotin</keyword>
<evidence type="ECO:0000256" key="4">
    <source>
        <dbReference type="ARBA" id="ARBA00022741"/>
    </source>
</evidence>
<dbReference type="Pfam" id="PF02785">
    <property type="entry name" value="Biotin_carb_C"/>
    <property type="match status" value="1"/>
</dbReference>
<dbReference type="InterPro" id="IPR013815">
    <property type="entry name" value="ATP_grasp_subdomain_1"/>
</dbReference>
<feature type="domain" description="Lipoyl-binding" evidence="9">
    <location>
        <begin position="518"/>
        <end position="597"/>
    </location>
</feature>
<dbReference type="CDD" id="cd06850">
    <property type="entry name" value="biotinyl_domain"/>
    <property type="match status" value="1"/>
</dbReference>
<dbReference type="Pfam" id="PF00289">
    <property type="entry name" value="Biotin_carb_N"/>
    <property type="match status" value="1"/>
</dbReference>
<dbReference type="InterPro" id="IPR050856">
    <property type="entry name" value="Biotin_carboxylase_complex"/>
</dbReference>
<dbReference type="AlphaFoldDB" id="A0A2W5SPI2"/>
<accession>A0A2W5SPI2</accession>
<evidence type="ECO:0000259" key="11">
    <source>
        <dbReference type="PROSITE" id="PS50979"/>
    </source>
</evidence>
<dbReference type="Gene3D" id="3.30.470.20">
    <property type="entry name" value="ATP-grasp fold, B domain"/>
    <property type="match status" value="1"/>
</dbReference>
<evidence type="ECO:0000256" key="6">
    <source>
        <dbReference type="ARBA" id="ARBA00023267"/>
    </source>
</evidence>
<dbReference type="FunFam" id="3.40.50.20:FF:000010">
    <property type="entry name" value="Propionyl-CoA carboxylase subunit alpha"/>
    <property type="match status" value="1"/>
</dbReference>
<feature type="domain" description="Biotin carboxylation" evidence="11">
    <location>
        <begin position="8"/>
        <end position="452"/>
    </location>
</feature>
<dbReference type="InterPro" id="IPR011054">
    <property type="entry name" value="Rudment_hybrid_motif"/>
</dbReference>
<dbReference type="InterPro" id="IPR016185">
    <property type="entry name" value="PreATP-grasp_dom_sf"/>
</dbReference>
<dbReference type="InterPro" id="IPR000089">
    <property type="entry name" value="Biotin_lipoyl"/>
</dbReference>
<dbReference type="InterPro" id="IPR011764">
    <property type="entry name" value="Biotin_carboxylation_dom"/>
</dbReference>
<gene>
    <name evidence="12" type="ORF">DI525_09390</name>
</gene>
<dbReference type="PROSITE" id="PS50979">
    <property type="entry name" value="BC"/>
    <property type="match status" value="1"/>
</dbReference>
<dbReference type="Gene3D" id="2.40.50.100">
    <property type="match status" value="1"/>
</dbReference>
<dbReference type="GO" id="GO:0005524">
    <property type="term" value="F:ATP binding"/>
    <property type="evidence" value="ECO:0007669"/>
    <property type="project" value="UniProtKB-UniRule"/>
</dbReference>
<evidence type="ECO:0000313" key="13">
    <source>
        <dbReference type="Proteomes" id="UP000249432"/>
    </source>
</evidence>
<proteinExistence type="predicted"/>
<evidence type="ECO:0000256" key="2">
    <source>
        <dbReference type="ARBA" id="ARBA00013263"/>
    </source>
</evidence>
<feature type="domain" description="ATP-grasp" evidence="10">
    <location>
        <begin position="127"/>
        <end position="324"/>
    </location>
</feature>
<dbReference type="RefSeq" id="WP_303735445.1">
    <property type="nucleotide sequence ID" value="NZ_CAKZHK010000007.1"/>
</dbReference>
<dbReference type="SMART" id="SM00878">
    <property type="entry name" value="Biotin_carb_C"/>
    <property type="match status" value="1"/>
</dbReference>
<dbReference type="PROSITE" id="PS50968">
    <property type="entry name" value="BIOTINYL_LIPOYL"/>
    <property type="match status" value="1"/>
</dbReference>
<evidence type="ECO:0000259" key="10">
    <source>
        <dbReference type="PROSITE" id="PS50975"/>
    </source>
</evidence>
<evidence type="ECO:0000256" key="8">
    <source>
        <dbReference type="PROSITE-ProRule" id="PRU00409"/>
    </source>
</evidence>
<evidence type="ECO:0000256" key="7">
    <source>
        <dbReference type="ARBA" id="ARBA00048501"/>
    </source>
</evidence>
<dbReference type="SUPFAM" id="SSF52440">
    <property type="entry name" value="PreATP-grasp domain"/>
    <property type="match status" value="1"/>
</dbReference>
<dbReference type="Gene3D" id="3.40.50.20">
    <property type="match status" value="1"/>
</dbReference>
<organism evidence="12 13">
    <name type="scientific">Corynebacterium kroppenstedtii</name>
    <dbReference type="NCBI Taxonomy" id="161879"/>
    <lineage>
        <taxon>Bacteria</taxon>
        <taxon>Bacillati</taxon>
        <taxon>Actinomycetota</taxon>
        <taxon>Actinomycetes</taxon>
        <taxon>Mycobacteriales</taxon>
        <taxon>Corynebacteriaceae</taxon>
        <taxon>Corynebacterium</taxon>
    </lineage>
</organism>
<evidence type="ECO:0000259" key="9">
    <source>
        <dbReference type="PROSITE" id="PS50968"/>
    </source>
</evidence>
<dbReference type="FunFam" id="3.30.1490.20:FF:000003">
    <property type="entry name" value="acetyl-CoA carboxylase isoform X1"/>
    <property type="match status" value="1"/>
</dbReference>
<reference evidence="12 13" key="1">
    <citation type="submission" date="2017-08" db="EMBL/GenBank/DDBJ databases">
        <title>Infants hospitalized years apart are colonized by the same room-sourced microbial strains.</title>
        <authorList>
            <person name="Brooks B."/>
            <person name="Olm M.R."/>
            <person name="Firek B.A."/>
            <person name="Baker R."/>
            <person name="Thomas B.C."/>
            <person name="Morowitz M.J."/>
            <person name="Banfield J.F."/>
        </authorList>
    </citation>
    <scope>NUCLEOTIDE SEQUENCE [LARGE SCALE GENOMIC DNA]</scope>
    <source>
        <strain evidence="12">S2_003_000_R1_3</strain>
    </source>
</reference>
<keyword evidence="4 8" id="KW-0547">Nucleotide-binding</keyword>
<dbReference type="PROSITE" id="PS00188">
    <property type="entry name" value="BIOTIN"/>
    <property type="match status" value="1"/>
</dbReference>
<dbReference type="InterPro" id="IPR011761">
    <property type="entry name" value="ATP-grasp"/>
</dbReference>
<dbReference type="InterPro" id="IPR011053">
    <property type="entry name" value="Single_hybrid_motif"/>
</dbReference>
<keyword evidence="5 8" id="KW-0067">ATP-binding</keyword>
<comment type="catalytic activity">
    <reaction evidence="7">
        <text>N(6)-biotinyl-L-lysyl-[protein] + hydrogencarbonate + ATP = N(6)-carboxybiotinyl-L-lysyl-[protein] + ADP + phosphate + H(+)</text>
        <dbReference type="Rhea" id="RHEA:13501"/>
        <dbReference type="Rhea" id="RHEA-COMP:10505"/>
        <dbReference type="Rhea" id="RHEA-COMP:10506"/>
        <dbReference type="ChEBI" id="CHEBI:15378"/>
        <dbReference type="ChEBI" id="CHEBI:17544"/>
        <dbReference type="ChEBI" id="CHEBI:30616"/>
        <dbReference type="ChEBI" id="CHEBI:43474"/>
        <dbReference type="ChEBI" id="CHEBI:83144"/>
        <dbReference type="ChEBI" id="CHEBI:83145"/>
        <dbReference type="ChEBI" id="CHEBI:456216"/>
        <dbReference type="EC" id="6.3.4.14"/>
    </reaction>
    <physiologicalReaction direction="left-to-right" evidence="7">
        <dbReference type="Rhea" id="RHEA:13502"/>
    </physiologicalReaction>
</comment>
<evidence type="ECO:0000313" key="12">
    <source>
        <dbReference type="EMBL" id="PZR03647.1"/>
    </source>
</evidence>
<dbReference type="Proteomes" id="UP000249432">
    <property type="component" value="Unassembled WGS sequence"/>
</dbReference>
<protein>
    <recommendedName>
        <fullName evidence="2">biotin carboxylase</fullName>
        <ecNumber evidence="2">6.3.4.14</ecNumber>
    </recommendedName>
</protein>
<dbReference type="PANTHER" id="PTHR18866:SF33">
    <property type="entry name" value="METHYLCROTONOYL-COA CARBOXYLASE SUBUNIT ALPHA, MITOCHONDRIAL-RELATED"/>
    <property type="match status" value="1"/>
</dbReference>
<dbReference type="Gene3D" id="3.30.1490.20">
    <property type="entry name" value="ATP-grasp fold, A domain"/>
    <property type="match status" value="1"/>
</dbReference>
<dbReference type="PROSITE" id="PS00867">
    <property type="entry name" value="CPSASE_2"/>
    <property type="match status" value="1"/>
</dbReference>
<dbReference type="SUPFAM" id="SSF51230">
    <property type="entry name" value="Single hybrid motif"/>
    <property type="match status" value="1"/>
</dbReference>
<dbReference type="InterPro" id="IPR001882">
    <property type="entry name" value="Biotin_BS"/>
</dbReference>
<comment type="caution">
    <text evidence="12">The sequence shown here is derived from an EMBL/GenBank/DDBJ whole genome shotgun (WGS) entry which is preliminary data.</text>
</comment>
<dbReference type="EC" id="6.3.4.14" evidence="2"/>
<sequence length="598" mass="63308">MTNDSTVNLHSVLIANRGEIAVRIARVARDLGIRSIAVYSEADAGALHTLVADEAYALPGNTSAETYMNVPALLDIAARAGADCVHPGYGFLSENSGFARDVEAAGLTWIGPTPDSIDQLGDKVSARKLAIEAGAPLAPGTSHPIHDWQEAREFAEEHGMPIVIKAAFGGGGRGLKVVERIEDIEDAFVSAGREAKEAFGRPECYVEKFLIRPRHVEAQVLADDHGNVAVIGTRDCSTQRRFQKLIEEAPAPFLTDEQRSSIVEGSRQICRTTGYRGAGTVEFIVSEDGTVSFLEVNTRVQVEHPVTESVTGVDVIAEQFRIAAGLPLSFEGDPESKGHAFEFRINAEDVAHGFVPSPGVVTQFEAPTGPGVRVDSGVRTGSEILGFYDSLLAKLVVWGPTREIALRRAASALAEFTISGVRTVIPFHRDMIRNPALTAKEGKLGVYTDWVDKEYTPGTGITLGHGVDIEDTYTERQTLVVEIDGELHRLGIPIGLLGGGVGGNGDASAAGSSGVAGVGGAGSSSQDVAGRVVSPYAGSVVAWKVVDGSFVERGDAIAVIEAMKMESTITANSTGRVSIKVQTGEKVDRDTVLAVIED</sequence>
<keyword evidence="3" id="KW-0436">Ligase</keyword>
<dbReference type="InterPro" id="IPR005479">
    <property type="entry name" value="CPAse_ATP-bd"/>
</dbReference>
<comment type="cofactor">
    <cofactor evidence="1">
        <name>biotin</name>
        <dbReference type="ChEBI" id="CHEBI:57586"/>
    </cofactor>
</comment>
<dbReference type="PANTHER" id="PTHR18866">
    <property type="entry name" value="CARBOXYLASE:PYRUVATE/ACETYL-COA/PROPIONYL-COA CARBOXYLASE"/>
    <property type="match status" value="1"/>
</dbReference>
<dbReference type="EMBL" id="QFRA01000032">
    <property type="protein sequence ID" value="PZR03647.1"/>
    <property type="molecule type" value="Genomic_DNA"/>
</dbReference>
<dbReference type="InterPro" id="IPR005482">
    <property type="entry name" value="Biotin_COase_C"/>
</dbReference>
<dbReference type="GO" id="GO:0046872">
    <property type="term" value="F:metal ion binding"/>
    <property type="evidence" value="ECO:0007669"/>
    <property type="project" value="InterPro"/>
</dbReference>
<dbReference type="GO" id="GO:0004075">
    <property type="term" value="F:biotin carboxylase activity"/>
    <property type="evidence" value="ECO:0007669"/>
    <property type="project" value="UniProtKB-EC"/>
</dbReference>
<evidence type="ECO:0000256" key="5">
    <source>
        <dbReference type="ARBA" id="ARBA00022840"/>
    </source>
</evidence>
<dbReference type="Pfam" id="PF02786">
    <property type="entry name" value="CPSase_L_D2"/>
    <property type="match status" value="1"/>
</dbReference>
<dbReference type="Pfam" id="PF00364">
    <property type="entry name" value="Biotin_lipoyl"/>
    <property type="match status" value="1"/>
</dbReference>
<evidence type="ECO:0000256" key="1">
    <source>
        <dbReference type="ARBA" id="ARBA00001953"/>
    </source>
</evidence>
<dbReference type="SUPFAM" id="SSF51246">
    <property type="entry name" value="Rudiment single hybrid motif"/>
    <property type="match status" value="1"/>
</dbReference>
<name>A0A2W5SPI2_9CORY</name>
<dbReference type="SUPFAM" id="SSF56059">
    <property type="entry name" value="Glutathione synthetase ATP-binding domain-like"/>
    <property type="match status" value="1"/>
</dbReference>
<dbReference type="PROSITE" id="PS50975">
    <property type="entry name" value="ATP_GRASP"/>
    <property type="match status" value="1"/>
</dbReference>